<name>A0AAW2YVQ2_9EUKA</name>
<reference evidence="1 2" key="1">
    <citation type="submission" date="2024-03" db="EMBL/GenBank/DDBJ databases">
        <title>The Acrasis kona genome and developmental transcriptomes reveal deep origins of eukaryotic multicellular pathways.</title>
        <authorList>
            <person name="Sheikh S."/>
            <person name="Fu C.-J."/>
            <person name="Brown M.W."/>
            <person name="Baldauf S.L."/>
        </authorList>
    </citation>
    <scope>NUCLEOTIDE SEQUENCE [LARGE SCALE GENOMIC DNA]</scope>
    <source>
        <strain evidence="1 2">ATCC MYA-3509</strain>
    </source>
</reference>
<evidence type="ECO:0000313" key="1">
    <source>
        <dbReference type="EMBL" id="KAL0480337.1"/>
    </source>
</evidence>
<evidence type="ECO:0000313" key="2">
    <source>
        <dbReference type="Proteomes" id="UP001431209"/>
    </source>
</evidence>
<proteinExistence type="predicted"/>
<accession>A0AAW2YVQ2</accession>
<organism evidence="1 2">
    <name type="scientific">Acrasis kona</name>
    <dbReference type="NCBI Taxonomy" id="1008807"/>
    <lineage>
        <taxon>Eukaryota</taxon>
        <taxon>Discoba</taxon>
        <taxon>Heterolobosea</taxon>
        <taxon>Tetramitia</taxon>
        <taxon>Eutetramitia</taxon>
        <taxon>Acrasidae</taxon>
        <taxon>Acrasis</taxon>
    </lineage>
</organism>
<gene>
    <name evidence="1" type="ORF">AKO1_007066</name>
</gene>
<sequence length="530" mass="61141">MEFDDDESMIFDQPSSYQQLSQVSNESQATLNVTINVHNSLDNMVNKIVQDDAAHDAFYSLLLQKSDDKGKILYDHLNKMINNESSIINVFNTIQSILCSECEWIETLHKKSHNKNKKDSIKKQQEYIERLDQSFHDAHERICHVLDVLSVLVSESDQLMNICVGINPSKAHSINNKEKKASMWEASGYFSHNTQKYPHVLYKQEQNNRQHIDHQTFLSNDTLLDDYDNHYQIHVDIRGTTSTPSLTMTCSDGSMIKCIVDLLSKHKILYHNKPVMMRMLHLIQQTACACVMDLTSVKNRNSNGNNSVNNITNGHVQEDSLNVFEPLISQQVYKNLLFGDAQVDVAVKSSVLDTLFQLLHSDRIMTGCRMVPTQGGRPLLDRITAFLNMHVCDDKHQEILFKHKIIVLYSHIAFTMARGVKMLLHDDDNDNDVRMYNVLPDGLTLLLRKELDELQYDHQDSELVRDRTQLITDVIRMLSVLGRNRSLKTSFLHDLKSVHNNLCLRSRDNGKEFYDKINFTFDLEFLKLRA</sequence>
<dbReference type="EMBL" id="JAOPGA020000651">
    <property type="protein sequence ID" value="KAL0480337.1"/>
    <property type="molecule type" value="Genomic_DNA"/>
</dbReference>
<dbReference type="Proteomes" id="UP001431209">
    <property type="component" value="Unassembled WGS sequence"/>
</dbReference>
<dbReference type="AlphaFoldDB" id="A0AAW2YVQ2"/>
<keyword evidence="2" id="KW-1185">Reference proteome</keyword>
<protein>
    <submittedName>
        <fullName evidence="1">Uncharacterized protein</fullName>
    </submittedName>
</protein>
<comment type="caution">
    <text evidence="1">The sequence shown here is derived from an EMBL/GenBank/DDBJ whole genome shotgun (WGS) entry which is preliminary data.</text>
</comment>